<dbReference type="AlphaFoldDB" id="A0A1H4VHG0"/>
<accession>A0A1H4VHG0</accession>
<evidence type="ECO:0000256" key="1">
    <source>
        <dbReference type="SAM" id="MobiDB-lite"/>
    </source>
</evidence>
<dbReference type="EMBL" id="FNSA01000003">
    <property type="protein sequence ID" value="SEC80383.1"/>
    <property type="molecule type" value="Genomic_DNA"/>
</dbReference>
<feature type="region of interest" description="Disordered" evidence="1">
    <location>
        <begin position="274"/>
        <end position="303"/>
    </location>
</feature>
<keyword evidence="3" id="KW-1185">Reference proteome</keyword>
<evidence type="ECO:0000313" key="2">
    <source>
        <dbReference type="EMBL" id="SEC80383.1"/>
    </source>
</evidence>
<dbReference type="STRING" id="57704.SAMN04489793_3229"/>
<evidence type="ECO:0000313" key="3">
    <source>
        <dbReference type="Proteomes" id="UP000182241"/>
    </source>
</evidence>
<dbReference type="Proteomes" id="UP000182241">
    <property type="component" value="Unassembled WGS sequence"/>
</dbReference>
<gene>
    <name evidence="2" type="ORF">SAMN04489793_3229</name>
</gene>
<sequence length="520" mass="55411">MVGLDPEPGHVRELEHAALDARLMHLSTAVALRQGLLARPAGVVGRAGARRRGRAGDQLVRDAYYLAMALLADAEGDPASLWATLTLDRRAWLEPAVLVGQLQVRFLEKICSQITFTANHLPVPAELEDVRATDLLDQGGRIAPGVVLLPDLTRTLPEDGEFGGWLHATAPVTVAGRAAPAIVDAGPAVLSAGWCARVAAPVTVDAAAGLWPTSFVEQALSLYESTVRWWVATCHTRELSGEYNENVGMLRGAPLRRMLVSPAAATISSALRAIEDQSGRPGRNRRTRPVPAGFPFPTAPSEQRATSEVLDLESVAARHPLTPPVRPLRDESLSAERRAELMRALRTLPEGMHLAPDASLEASTPIAEIRREELTLLANAPVEDFGRFVDLTTNFKVPDFVDVGQLARELRDAGGLTLSEPIVGGVEQDEVSGKELRLTLRLRTAAGVPVRAPGGEAVVLPAGTRFSVLGADISKYHATVYLEPMEASTRTGGAVGVPAGEDVPVVEARSSSFSEVRGAA</sequence>
<protein>
    <submittedName>
        <fullName evidence="2">Uncharacterized protein</fullName>
    </submittedName>
</protein>
<organism evidence="2 3">
    <name type="scientific">Tsukamurella tyrosinosolvens</name>
    <dbReference type="NCBI Taxonomy" id="57704"/>
    <lineage>
        <taxon>Bacteria</taxon>
        <taxon>Bacillati</taxon>
        <taxon>Actinomycetota</taxon>
        <taxon>Actinomycetes</taxon>
        <taxon>Mycobacteriales</taxon>
        <taxon>Tsukamurellaceae</taxon>
        <taxon>Tsukamurella</taxon>
    </lineage>
</organism>
<reference evidence="3" key="1">
    <citation type="submission" date="2016-10" db="EMBL/GenBank/DDBJ databases">
        <authorList>
            <person name="Varghese N."/>
            <person name="Submissions S."/>
        </authorList>
    </citation>
    <scope>NUCLEOTIDE SEQUENCE [LARGE SCALE GENOMIC DNA]</scope>
    <source>
        <strain evidence="3">DSM 44234</strain>
    </source>
</reference>
<proteinExistence type="predicted"/>
<name>A0A1H4VHG0_TSUTY</name>